<dbReference type="Gene3D" id="3.50.50.60">
    <property type="entry name" value="FAD/NAD(P)-binding domain"/>
    <property type="match status" value="1"/>
</dbReference>
<keyword evidence="3" id="KW-1185">Reference proteome</keyword>
<dbReference type="EMBL" id="FRBI01000008">
    <property type="protein sequence ID" value="SHM07595.1"/>
    <property type="molecule type" value="Genomic_DNA"/>
</dbReference>
<protein>
    <submittedName>
        <fullName evidence="2">Flavin containing amine oxidoreductase</fullName>
    </submittedName>
</protein>
<name>A0A1M7FUL6_9ACTN</name>
<dbReference type="InterPro" id="IPR036188">
    <property type="entry name" value="FAD/NAD-bd_sf"/>
</dbReference>
<sequence length="419" mass="44514">MALARAADVLVVGAGVAGLVCAQDLAAAGLDVQVLEASDAVGGRMRTDVRDGFRFDRGFQVVNTSYPQLRRRVRLPDLWPRPFTPGVLLHTPHGRLRFADPTRVPRLATDLLPGRLASLRDLSALVMLCGRDMLLPPRVIKRAAERTTRTALADAAIGEDLVETLFRPFLSGVFLESELETSSRFFHLVWRSMLRGTLCLPARGVAAVPEQLADGLPEGTVRLGTPVERLTDDGVLTSYGDEIAAAAVVVAAGPAAAGALLPGLEVPPTRSVTTYYHAAPVSPLAEPTLITDTARRVLNTVVISEVSPTYAPRGRALVSTSVLGADERPGQEAEVRAALADIYEADTAGWEPVAVQRVAEALPAMPPPWPLSRTTRFSPGRYVCGDHRATGSVQGAMASGARAAREVLADRAASGHPGR</sequence>
<dbReference type="Pfam" id="PF01593">
    <property type="entry name" value="Amino_oxidase"/>
    <property type="match status" value="1"/>
</dbReference>
<evidence type="ECO:0000313" key="2">
    <source>
        <dbReference type="EMBL" id="SHM07595.1"/>
    </source>
</evidence>
<evidence type="ECO:0000313" key="3">
    <source>
        <dbReference type="Proteomes" id="UP000184111"/>
    </source>
</evidence>
<feature type="domain" description="Amine oxidase" evidence="1">
    <location>
        <begin position="16"/>
        <end position="408"/>
    </location>
</feature>
<organism evidence="2 3">
    <name type="scientific">Actinacidiphila paucisporea</name>
    <dbReference type="NCBI Taxonomy" id="310782"/>
    <lineage>
        <taxon>Bacteria</taxon>
        <taxon>Bacillati</taxon>
        <taxon>Actinomycetota</taxon>
        <taxon>Actinomycetes</taxon>
        <taxon>Kitasatosporales</taxon>
        <taxon>Streptomycetaceae</taxon>
        <taxon>Actinacidiphila</taxon>
    </lineage>
</organism>
<dbReference type="OrthoDB" id="9767561at2"/>
<dbReference type="RefSeq" id="WP_073498196.1">
    <property type="nucleotide sequence ID" value="NZ_FRBI01000008.1"/>
</dbReference>
<dbReference type="SUPFAM" id="SSF51905">
    <property type="entry name" value="FAD/NAD(P)-binding domain"/>
    <property type="match status" value="1"/>
</dbReference>
<accession>A0A1M7FUL6</accession>
<reference evidence="2 3" key="1">
    <citation type="submission" date="2016-11" db="EMBL/GenBank/DDBJ databases">
        <authorList>
            <person name="Jaros S."/>
            <person name="Januszkiewicz K."/>
            <person name="Wedrychowicz H."/>
        </authorList>
    </citation>
    <scope>NUCLEOTIDE SEQUENCE [LARGE SCALE GENOMIC DNA]</scope>
    <source>
        <strain evidence="2 3">CGMCC 4.2025</strain>
    </source>
</reference>
<dbReference type="GO" id="GO:0016491">
    <property type="term" value="F:oxidoreductase activity"/>
    <property type="evidence" value="ECO:0007669"/>
    <property type="project" value="InterPro"/>
</dbReference>
<proteinExistence type="predicted"/>
<dbReference type="Proteomes" id="UP000184111">
    <property type="component" value="Unassembled WGS sequence"/>
</dbReference>
<gene>
    <name evidence="2" type="ORF">SAMN05216499_10858</name>
</gene>
<dbReference type="InterPro" id="IPR002937">
    <property type="entry name" value="Amino_oxidase"/>
</dbReference>
<dbReference type="PANTHER" id="PTHR42841">
    <property type="entry name" value="AMINE OXIDASE"/>
    <property type="match status" value="1"/>
</dbReference>
<evidence type="ECO:0000259" key="1">
    <source>
        <dbReference type="Pfam" id="PF01593"/>
    </source>
</evidence>
<dbReference type="STRING" id="310782.SAMN05216499_10858"/>
<dbReference type="AlphaFoldDB" id="A0A1M7FUL6"/>